<sequence length="119" mass="13653">MTIIRQGSLFDLQELYELEPTQRFEAIFSAIDIDPIFAVVTKKSRFGRPVELNYAAMIYSLVARISERIPFIKDLVKRLKNDLIFRLDCGFLVSDSVPSEAAYSRMITIICESNVLEEV</sequence>
<protein>
    <submittedName>
        <fullName evidence="2">Transposase</fullName>
    </submittedName>
</protein>
<accession>A0A562J356</accession>
<comment type="caution">
    <text evidence="2">The sequence shown here is derived from an EMBL/GenBank/DDBJ whole genome shotgun (WGS) entry which is preliminary data.</text>
</comment>
<evidence type="ECO:0000259" key="1">
    <source>
        <dbReference type="Pfam" id="PF05598"/>
    </source>
</evidence>
<evidence type="ECO:0000313" key="3">
    <source>
        <dbReference type="Proteomes" id="UP000318667"/>
    </source>
</evidence>
<evidence type="ECO:0000313" key="2">
    <source>
        <dbReference type="EMBL" id="TWH77689.1"/>
    </source>
</evidence>
<dbReference type="InterPro" id="IPR008490">
    <property type="entry name" value="Transposase_InsH_N"/>
</dbReference>
<dbReference type="Pfam" id="PF05598">
    <property type="entry name" value="DUF772"/>
    <property type="match status" value="1"/>
</dbReference>
<keyword evidence="3" id="KW-1185">Reference proteome</keyword>
<organism evidence="2 3">
    <name type="scientific">Cytobacillus oceanisediminis</name>
    <dbReference type="NCBI Taxonomy" id="665099"/>
    <lineage>
        <taxon>Bacteria</taxon>
        <taxon>Bacillati</taxon>
        <taxon>Bacillota</taxon>
        <taxon>Bacilli</taxon>
        <taxon>Bacillales</taxon>
        <taxon>Bacillaceae</taxon>
        <taxon>Cytobacillus</taxon>
    </lineage>
</organism>
<reference evidence="2 3" key="1">
    <citation type="journal article" date="2015" name="Stand. Genomic Sci.">
        <title>Genomic Encyclopedia of Bacterial and Archaeal Type Strains, Phase III: the genomes of soil and plant-associated and newly described type strains.</title>
        <authorList>
            <person name="Whitman W.B."/>
            <person name="Woyke T."/>
            <person name="Klenk H.P."/>
            <person name="Zhou Y."/>
            <person name="Lilburn T.G."/>
            <person name="Beck B.J."/>
            <person name="De Vos P."/>
            <person name="Vandamme P."/>
            <person name="Eisen J.A."/>
            <person name="Garrity G."/>
            <person name="Hugenholtz P."/>
            <person name="Kyrpides N.C."/>
        </authorList>
    </citation>
    <scope>NUCLEOTIDE SEQUENCE [LARGE SCALE GENOMIC DNA]</scope>
    <source>
        <strain evidence="2 3">CGMCC 1.10115</strain>
    </source>
</reference>
<dbReference type="EMBL" id="VLKI01000039">
    <property type="protein sequence ID" value="TWH77689.1"/>
    <property type="molecule type" value="Genomic_DNA"/>
</dbReference>
<name>A0A562J356_9BACI</name>
<gene>
    <name evidence="2" type="ORF">IQ19_05604</name>
</gene>
<proteinExistence type="predicted"/>
<dbReference type="AlphaFoldDB" id="A0A562J356"/>
<dbReference type="Proteomes" id="UP000318667">
    <property type="component" value="Unassembled WGS sequence"/>
</dbReference>
<feature type="domain" description="Transposase InsH N-terminal" evidence="1">
    <location>
        <begin position="16"/>
        <end position="106"/>
    </location>
</feature>